<accession>A0A225VU63</accession>
<reference evidence="3" key="1">
    <citation type="submission" date="2017-03" db="EMBL/GenBank/DDBJ databases">
        <title>Phytopthora megakarya and P. palmivora, two closely related causual agents of cacao black pod achieved similar genome size and gene model numbers by different mechanisms.</title>
        <authorList>
            <person name="Ali S."/>
            <person name="Shao J."/>
            <person name="Larry D.J."/>
            <person name="Kronmiller B."/>
            <person name="Shen D."/>
            <person name="Strem M.D."/>
            <person name="Melnick R.L."/>
            <person name="Guiltinan M.J."/>
            <person name="Tyler B.M."/>
            <person name="Meinhardt L.W."/>
            <person name="Bailey B.A."/>
        </authorList>
    </citation>
    <scope>NUCLEOTIDE SEQUENCE [LARGE SCALE GENOMIC DNA]</scope>
    <source>
        <strain evidence="3">zdho120</strain>
    </source>
</reference>
<feature type="compositionally biased region" description="Polar residues" evidence="1">
    <location>
        <begin position="30"/>
        <end position="39"/>
    </location>
</feature>
<dbReference type="AlphaFoldDB" id="A0A225VU63"/>
<comment type="caution">
    <text evidence="2">The sequence shown here is derived from an EMBL/GenBank/DDBJ whole genome shotgun (WGS) entry which is preliminary data.</text>
</comment>
<sequence>MPDQATNRTDTKDIKTENQTGTKDIEPETENQTQIQLDQAQIKLDPGEEPDAKLPICPTEGAGQRDPPAEGATATTPQDAEGDEEILP</sequence>
<keyword evidence="3" id="KW-1185">Reference proteome</keyword>
<evidence type="ECO:0000313" key="2">
    <source>
        <dbReference type="EMBL" id="OWZ08872.1"/>
    </source>
</evidence>
<dbReference type="EMBL" id="NBNE01002992">
    <property type="protein sequence ID" value="OWZ08872.1"/>
    <property type="molecule type" value="Genomic_DNA"/>
</dbReference>
<organism evidence="2 3">
    <name type="scientific">Phytophthora megakarya</name>
    <dbReference type="NCBI Taxonomy" id="4795"/>
    <lineage>
        <taxon>Eukaryota</taxon>
        <taxon>Sar</taxon>
        <taxon>Stramenopiles</taxon>
        <taxon>Oomycota</taxon>
        <taxon>Peronosporomycetes</taxon>
        <taxon>Peronosporales</taxon>
        <taxon>Peronosporaceae</taxon>
        <taxon>Phytophthora</taxon>
    </lineage>
</organism>
<evidence type="ECO:0000256" key="1">
    <source>
        <dbReference type="SAM" id="MobiDB-lite"/>
    </source>
</evidence>
<gene>
    <name evidence="2" type="ORF">PHMEG_00018517</name>
</gene>
<dbReference type="Proteomes" id="UP000198211">
    <property type="component" value="Unassembled WGS sequence"/>
</dbReference>
<feature type="region of interest" description="Disordered" evidence="1">
    <location>
        <begin position="1"/>
        <end position="88"/>
    </location>
</feature>
<name>A0A225VU63_9STRA</name>
<proteinExistence type="predicted"/>
<protein>
    <submittedName>
        <fullName evidence="2">Uncharacterized protein</fullName>
    </submittedName>
</protein>
<evidence type="ECO:0000313" key="3">
    <source>
        <dbReference type="Proteomes" id="UP000198211"/>
    </source>
</evidence>